<name>A0A2G5B8T6_COERN</name>
<dbReference type="PROSITE" id="PS50142">
    <property type="entry name" value="RNASE_3_2"/>
    <property type="match status" value="2"/>
</dbReference>
<reference evidence="4 5" key="1">
    <citation type="journal article" date="2015" name="Genome Biol. Evol.">
        <title>Phylogenomic analyses indicate that early fungi evolved digesting cell walls of algal ancestors of land plants.</title>
        <authorList>
            <person name="Chang Y."/>
            <person name="Wang S."/>
            <person name="Sekimoto S."/>
            <person name="Aerts A.L."/>
            <person name="Choi C."/>
            <person name="Clum A."/>
            <person name="LaButti K.M."/>
            <person name="Lindquist E.A."/>
            <person name="Yee Ngan C."/>
            <person name="Ohm R.A."/>
            <person name="Salamov A.A."/>
            <person name="Grigoriev I.V."/>
            <person name="Spatafora J.W."/>
            <person name="Berbee M.L."/>
        </authorList>
    </citation>
    <scope>NUCLEOTIDE SEQUENCE [LARGE SCALE GENOMIC DNA]</scope>
    <source>
        <strain evidence="4 5">NRRL 1564</strain>
    </source>
</reference>
<organism evidence="4 5">
    <name type="scientific">Coemansia reversa (strain ATCC 12441 / NRRL 1564)</name>
    <dbReference type="NCBI Taxonomy" id="763665"/>
    <lineage>
        <taxon>Eukaryota</taxon>
        <taxon>Fungi</taxon>
        <taxon>Fungi incertae sedis</taxon>
        <taxon>Zoopagomycota</taxon>
        <taxon>Kickxellomycotina</taxon>
        <taxon>Kickxellomycetes</taxon>
        <taxon>Kickxellales</taxon>
        <taxon>Kickxellaceae</taxon>
        <taxon>Coemansia</taxon>
    </lineage>
</organism>
<dbReference type="PANTHER" id="PTHR14950:SF37">
    <property type="entry name" value="ENDORIBONUCLEASE DICER"/>
    <property type="match status" value="1"/>
</dbReference>
<dbReference type="SMART" id="SM00535">
    <property type="entry name" value="RIBOc"/>
    <property type="match status" value="2"/>
</dbReference>
<dbReference type="GO" id="GO:0006396">
    <property type="term" value="P:RNA processing"/>
    <property type="evidence" value="ECO:0007669"/>
    <property type="project" value="InterPro"/>
</dbReference>
<dbReference type="Proteomes" id="UP000242474">
    <property type="component" value="Unassembled WGS sequence"/>
</dbReference>
<keyword evidence="5" id="KW-1185">Reference proteome</keyword>
<dbReference type="PANTHER" id="PTHR14950">
    <property type="entry name" value="DICER-RELATED"/>
    <property type="match status" value="1"/>
</dbReference>
<protein>
    <submittedName>
        <fullName evidence="4">Ribonuclease III</fullName>
    </submittedName>
</protein>
<sequence length="1021" mass="112246">MNQFANTDGAVDTSATNLSPTYLGSQMLDETQVDLLASFSSKVLLRILKMAFIWDIHELGCLLAPVLDDCTGIDFSFAEACFADRSVVYSGSTDDYSGLVDTLVLDAMDSGHLKIVEYICDDLDLYSDLRSYYTQANGFSELTDAVPSEKSSKDSQIYATDVGNGQLASTIQARSGFERQPSAACIDSGQSMNLKSSDLPTNESQTSIANTSIMDSGEGAIDEPVLTQRAKNHKKKEAVRTLAGWVGVKHIERLLPSTDIGSGVPLFKVRRLPLVFNYLSTLPRLAAAAAGHTKKAEVLEKVNKAPSPFTEGNFTSPFFCTQEFMSLGDANNLSLLPSFFARIDNVLLATEIKTRLGLPAQVETVRMAITAGSASLDVCYERLETLGDSVLKYITTVMLFVTYPDAHEGILTSRRGRIVSNANLFELARRLKLPPYIITQIFNKRDVRLPGRGWKRLSIIPSKWIATSEFAKPRNTANVKQNTDASASQSAVSSTPNNLQTKTHVVSNVRNLADKTIADIIESLLGACVKDSGIDGALIAARALGVVDSSWTSWSAFASVWRSNLAARKRKMMRLNDLRTEVISSNAQVDESVDVLQEMKLDQSDILFSMKSLDLGNMTPAISGQPTLAQLDEEQMADIEAVLGYRFNDRALLVEALTHCSSLDLASNSYQRLEFLGDALLDFFVTKWYYDYQPPLSPHRITLVKHVAISNDLFAVILVCHGLHKHLRHNSAVIRDAISDYEHRLSHARSMWAKRQSYSDSEEVDISRGIGSMDIGEARESGMKRSSAPTWVTEEDYRSSKMRRVSRHAKPKTDVYKDLPPECWSVVQAPKILGDILESLVGAVYVDSGMKNKAIKGVYKRLLCPFLDRFVDTGKLSLNPVIQSLLVCQGWGCSMITWETTTNANQLDFMVKYGCDVKIHGQTLCTGTGESPRHAKFNASNAFLEMIGATAPNALDGDLSAVHNLPRDSSTAGAAGESMLDKLLKPLCDCAEKRRVEAAARAAEEELRKAENADMVEEEIV</sequence>
<feature type="domain" description="RNase III" evidence="3">
    <location>
        <begin position="343"/>
        <end position="533"/>
    </location>
</feature>
<dbReference type="AlphaFoldDB" id="A0A2G5B8T6"/>
<dbReference type="Gene3D" id="1.10.1520.10">
    <property type="entry name" value="Ribonuclease III domain"/>
    <property type="match status" value="2"/>
</dbReference>
<dbReference type="SUPFAM" id="SSF54768">
    <property type="entry name" value="dsRNA-binding domain-like"/>
    <property type="match status" value="1"/>
</dbReference>
<proteinExistence type="predicted"/>
<keyword evidence="1" id="KW-0378">Hydrolase</keyword>
<evidence type="ECO:0000313" key="5">
    <source>
        <dbReference type="Proteomes" id="UP000242474"/>
    </source>
</evidence>
<dbReference type="InterPro" id="IPR036389">
    <property type="entry name" value="RNase_III_sf"/>
</dbReference>
<evidence type="ECO:0000313" key="4">
    <source>
        <dbReference type="EMBL" id="PIA15392.1"/>
    </source>
</evidence>
<evidence type="ECO:0000256" key="2">
    <source>
        <dbReference type="SAM" id="MobiDB-lite"/>
    </source>
</evidence>
<dbReference type="OrthoDB" id="416741at2759"/>
<evidence type="ECO:0000256" key="1">
    <source>
        <dbReference type="ARBA" id="ARBA00022801"/>
    </source>
</evidence>
<dbReference type="Pfam" id="PF00636">
    <property type="entry name" value="Ribonuclease_3"/>
    <property type="match status" value="2"/>
</dbReference>
<dbReference type="EMBL" id="KZ303507">
    <property type="protein sequence ID" value="PIA15392.1"/>
    <property type="molecule type" value="Genomic_DNA"/>
</dbReference>
<evidence type="ECO:0000259" key="3">
    <source>
        <dbReference type="PROSITE" id="PS50142"/>
    </source>
</evidence>
<dbReference type="STRING" id="763665.A0A2G5B8T6"/>
<gene>
    <name evidence="4" type="ORF">COEREDRAFT_81956</name>
</gene>
<accession>A0A2G5B8T6</accession>
<dbReference type="SUPFAM" id="SSF69065">
    <property type="entry name" value="RNase III domain-like"/>
    <property type="match status" value="2"/>
</dbReference>
<dbReference type="GO" id="GO:0004525">
    <property type="term" value="F:ribonuclease III activity"/>
    <property type="evidence" value="ECO:0007669"/>
    <property type="project" value="InterPro"/>
</dbReference>
<dbReference type="PROSITE" id="PS00517">
    <property type="entry name" value="RNASE_3_1"/>
    <property type="match status" value="1"/>
</dbReference>
<dbReference type="CDD" id="cd00593">
    <property type="entry name" value="RIBOc"/>
    <property type="match status" value="2"/>
</dbReference>
<feature type="domain" description="RNase III" evidence="3">
    <location>
        <begin position="636"/>
        <end position="849"/>
    </location>
</feature>
<dbReference type="InterPro" id="IPR000999">
    <property type="entry name" value="RNase_III_dom"/>
</dbReference>
<feature type="region of interest" description="Disordered" evidence="2">
    <location>
        <begin position="476"/>
        <end position="499"/>
    </location>
</feature>